<evidence type="ECO:0000313" key="1">
    <source>
        <dbReference type="EMBL" id="KIJ30002.1"/>
    </source>
</evidence>
<accession>A0A0C9UMF9</accession>
<proteinExistence type="predicted"/>
<dbReference type="InterPro" id="IPR040521">
    <property type="entry name" value="KDZ"/>
</dbReference>
<protein>
    <submittedName>
        <fullName evidence="1">Uncharacterized protein</fullName>
    </submittedName>
</protein>
<dbReference type="Proteomes" id="UP000054279">
    <property type="component" value="Unassembled WGS sequence"/>
</dbReference>
<dbReference type="Pfam" id="PF18758">
    <property type="entry name" value="KDZ"/>
    <property type="match status" value="1"/>
</dbReference>
<gene>
    <name evidence="1" type="ORF">M422DRAFT_187667</name>
</gene>
<evidence type="ECO:0000313" key="2">
    <source>
        <dbReference type="Proteomes" id="UP000054279"/>
    </source>
</evidence>
<dbReference type="EMBL" id="KN837270">
    <property type="protein sequence ID" value="KIJ30002.1"/>
    <property type="molecule type" value="Genomic_DNA"/>
</dbReference>
<dbReference type="PANTHER" id="PTHR33096:SF1">
    <property type="entry name" value="CXC1-LIKE CYSTEINE CLUSTER ASSOCIATED WITH KDZ TRANSPOSASES DOMAIN-CONTAINING PROTEIN"/>
    <property type="match status" value="1"/>
</dbReference>
<dbReference type="PANTHER" id="PTHR33096">
    <property type="entry name" value="CXC2 DOMAIN-CONTAINING PROTEIN"/>
    <property type="match status" value="1"/>
</dbReference>
<dbReference type="HOGENOM" id="CLU_095758_1_0_1"/>
<feature type="non-terminal residue" evidence="1">
    <location>
        <position position="1"/>
    </location>
</feature>
<organism evidence="1 2">
    <name type="scientific">Sphaerobolus stellatus (strain SS14)</name>
    <dbReference type="NCBI Taxonomy" id="990650"/>
    <lineage>
        <taxon>Eukaryota</taxon>
        <taxon>Fungi</taxon>
        <taxon>Dikarya</taxon>
        <taxon>Basidiomycota</taxon>
        <taxon>Agaricomycotina</taxon>
        <taxon>Agaricomycetes</taxon>
        <taxon>Phallomycetidae</taxon>
        <taxon>Geastrales</taxon>
        <taxon>Sphaerobolaceae</taxon>
        <taxon>Sphaerobolus</taxon>
    </lineage>
</organism>
<sequence length="148" mass="17351">VVPTFHGHAHNRGCQLKWHPLYLKVLGLEDFECCERIFSFSNHLASCTRHSSKFHRHQGIEEHIRYWAELKYSNLAGFLFNNYRQALELISELEAELVVLKSAHLLQDQDFETFLQEEQEYVANLKNPRGNPLEFAYVEALEAFEDAE</sequence>
<dbReference type="AlphaFoldDB" id="A0A0C9UMF9"/>
<dbReference type="OrthoDB" id="3251205at2759"/>
<name>A0A0C9UMF9_SPHS4</name>
<reference evidence="1 2" key="1">
    <citation type="submission" date="2014-06" db="EMBL/GenBank/DDBJ databases">
        <title>Evolutionary Origins and Diversification of the Mycorrhizal Mutualists.</title>
        <authorList>
            <consortium name="DOE Joint Genome Institute"/>
            <consortium name="Mycorrhizal Genomics Consortium"/>
            <person name="Kohler A."/>
            <person name="Kuo A."/>
            <person name="Nagy L.G."/>
            <person name="Floudas D."/>
            <person name="Copeland A."/>
            <person name="Barry K.W."/>
            <person name="Cichocki N."/>
            <person name="Veneault-Fourrey C."/>
            <person name="LaButti K."/>
            <person name="Lindquist E.A."/>
            <person name="Lipzen A."/>
            <person name="Lundell T."/>
            <person name="Morin E."/>
            <person name="Murat C."/>
            <person name="Riley R."/>
            <person name="Ohm R."/>
            <person name="Sun H."/>
            <person name="Tunlid A."/>
            <person name="Henrissat B."/>
            <person name="Grigoriev I.V."/>
            <person name="Hibbett D.S."/>
            <person name="Martin F."/>
        </authorList>
    </citation>
    <scope>NUCLEOTIDE SEQUENCE [LARGE SCALE GENOMIC DNA]</scope>
    <source>
        <strain evidence="1 2">SS14</strain>
    </source>
</reference>
<keyword evidence="2" id="KW-1185">Reference proteome</keyword>